<reference evidence="1" key="1">
    <citation type="submission" date="2020-08" db="EMBL/GenBank/DDBJ databases">
        <title>Multicomponent nature underlies the extraordinary mechanical properties of spider dragline silk.</title>
        <authorList>
            <person name="Kono N."/>
            <person name="Nakamura H."/>
            <person name="Mori M."/>
            <person name="Yoshida Y."/>
            <person name="Ohtoshi R."/>
            <person name="Malay A.D."/>
            <person name="Moran D.A.P."/>
            <person name="Tomita M."/>
            <person name="Numata K."/>
            <person name="Arakawa K."/>
        </authorList>
    </citation>
    <scope>NUCLEOTIDE SEQUENCE</scope>
</reference>
<dbReference type="Proteomes" id="UP000887013">
    <property type="component" value="Unassembled WGS sequence"/>
</dbReference>
<accession>A0A8X6TZT1</accession>
<sequence length="153" mass="16757">LPILGALHPGSTAKFDIYEFPSTLEVRALGASFPPPLAGSPSRHVVPDCDVTDQSSIPGLNTKTLSSCQVKVAKRGDESPKCRVLASDEVVTFSGCYSFKIIRCLERERERGEVDSERGRGKVHSHAIARAWDRPKDHIVAKRPSYALVTWDG</sequence>
<protein>
    <submittedName>
        <fullName evidence="1">Uncharacterized protein</fullName>
    </submittedName>
</protein>
<evidence type="ECO:0000313" key="1">
    <source>
        <dbReference type="EMBL" id="GFT65017.1"/>
    </source>
</evidence>
<gene>
    <name evidence="1" type="ORF">NPIL_461731</name>
</gene>
<keyword evidence="2" id="KW-1185">Reference proteome</keyword>
<feature type="non-terminal residue" evidence="1">
    <location>
        <position position="1"/>
    </location>
</feature>
<proteinExistence type="predicted"/>
<organism evidence="1 2">
    <name type="scientific">Nephila pilipes</name>
    <name type="common">Giant wood spider</name>
    <name type="synonym">Nephila maculata</name>
    <dbReference type="NCBI Taxonomy" id="299642"/>
    <lineage>
        <taxon>Eukaryota</taxon>
        <taxon>Metazoa</taxon>
        <taxon>Ecdysozoa</taxon>
        <taxon>Arthropoda</taxon>
        <taxon>Chelicerata</taxon>
        <taxon>Arachnida</taxon>
        <taxon>Araneae</taxon>
        <taxon>Araneomorphae</taxon>
        <taxon>Entelegynae</taxon>
        <taxon>Araneoidea</taxon>
        <taxon>Nephilidae</taxon>
        <taxon>Nephila</taxon>
    </lineage>
</organism>
<evidence type="ECO:0000313" key="2">
    <source>
        <dbReference type="Proteomes" id="UP000887013"/>
    </source>
</evidence>
<dbReference type="OrthoDB" id="10388240at2759"/>
<dbReference type="EMBL" id="BMAW01019737">
    <property type="protein sequence ID" value="GFT65017.1"/>
    <property type="molecule type" value="Genomic_DNA"/>
</dbReference>
<dbReference type="AlphaFoldDB" id="A0A8X6TZT1"/>
<comment type="caution">
    <text evidence="1">The sequence shown here is derived from an EMBL/GenBank/DDBJ whole genome shotgun (WGS) entry which is preliminary data.</text>
</comment>
<name>A0A8X6TZT1_NEPPI</name>